<name>A0A7K3QLW4_9ACTN</name>
<dbReference type="Proteomes" id="UP000470520">
    <property type="component" value="Unassembled WGS sequence"/>
</dbReference>
<reference evidence="3 4" key="1">
    <citation type="submission" date="2020-01" db="EMBL/GenBank/DDBJ databases">
        <title>Insect and environment-associated Actinomycetes.</title>
        <authorList>
            <person name="Currrie C."/>
            <person name="Chevrette M."/>
            <person name="Carlson C."/>
            <person name="Stubbendieck R."/>
            <person name="Wendt-Pienkowski E."/>
        </authorList>
    </citation>
    <scope>NUCLEOTIDE SEQUENCE [LARGE SCALE GENOMIC DNA]</scope>
    <source>
        <strain evidence="3 4">SID7754</strain>
    </source>
</reference>
<organism evidence="3 4">
    <name type="scientific">Streptomyces bauhiniae</name>
    <dbReference type="NCBI Taxonomy" id="2340725"/>
    <lineage>
        <taxon>Bacteria</taxon>
        <taxon>Bacillati</taxon>
        <taxon>Actinomycetota</taxon>
        <taxon>Actinomycetes</taxon>
        <taxon>Kitasatosporales</taxon>
        <taxon>Streptomycetaceae</taxon>
        <taxon>Streptomyces</taxon>
    </lineage>
</organism>
<evidence type="ECO:0000313" key="3">
    <source>
        <dbReference type="EMBL" id="NEB90887.1"/>
    </source>
</evidence>
<dbReference type="PRINTS" id="PR01217">
    <property type="entry name" value="PRICHEXTENSN"/>
</dbReference>
<sequence length="368" mass="38876">MRECPACGASNEATDDFCGNCGSYLGWSEGSERSSRGRSGAAAPEPVEPVEPVAEPEPEPAPGPVAEPAPTRTAEAAPPTPAPAPAPAPTPEPTPAAPRPATPVSPAPPAAPQPVKPAKAVAPRPVVRPLPADEDTSGIPCPVCRTPNPPHRRFCRKCAAPLAPVTAPEPLPWWRTVWPFRRRTRAGSGALTRLLVILAVVLALCVAGFLLLPAGRKLIEDTRDKLGTPKAVSPSRVIATAELLGHSAQLTTDGLTNRYWAIPGKGASVTYSFAKPFRFVDVIVTNGASKNAEDYRTQARALHLDMDVYSEDGEVQRKEIDLSDKPGPQPIAVGMSRVTSVRLTLSDPVGLTGGRHVALAEVEFFQRT</sequence>
<feature type="compositionally biased region" description="Low complexity" evidence="1">
    <location>
        <begin position="116"/>
        <end position="130"/>
    </location>
</feature>
<evidence type="ECO:0000256" key="2">
    <source>
        <dbReference type="SAM" id="Phobius"/>
    </source>
</evidence>
<dbReference type="AlphaFoldDB" id="A0A7K3QLW4"/>
<protein>
    <submittedName>
        <fullName evidence="3">Zinc ribbon domain-containing protein</fullName>
    </submittedName>
</protein>
<evidence type="ECO:0000256" key="1">
    <source>
        <dbReference type="SAM" id="MobiDB-lite"/>
    </source>
</evidence>
<dbReference type="EMBL" id="JAAGMR010000043">
    <property type="protein sequence ID" value="NEB90887.1"/>
    <property type="molecule type" value="Genomic_DNA"/>
</dbReference>
<feature type="compositionally biased region" description="Low complexity" evidence="1">
    <location>
        <begin position="68"/>
        <end position="77"/>
    </location>
</feature>
<evidence type="ECO:0000313" key="4">
    <source>
        <dbReference type="Proteomes" id="UP000470520"/>
    </source>
</evidence>
<feature type="compositionally biased region" description="Low complexity" evidence="1">
    <location>
        <begin position="37"/>
        <end position="53"/>
    </location>
</feature>
<accession>A0A7K3QLW4</accession>
<dbReference type="NCBIfam" id="NF047619">
    <property type="entry name" value="NADase_discoid"/>
    <property type="match status" value="1"/>
</dbReference>
<feature type="region of interest" description="Disordered" evidence="1">
    <location>
        <begin position="1"/>
        <end position="136"/>
    </location>
</feature>
<keyword evidence="2" id="KW-1133">Transmembrane helix</keyword>
<feature type="compositionally biased region" description="Pro residues" evidence="1">
    <location>
        <begin position="78"/>
        <end position="115"/>
    </location>
</feature>
<gene>
    <name evidence="3" type="ORF">G3I21_03925</name>
</gene>
<dbReference type="RefSeq" id="WP_164186870.1">
    <property type="nucleotide sequence ID" value="NZ_JAAGMR010000043.1"/>
</dbReference>
<feature type="transmembrane region" description="Helical" evidence="2">
    <location>
        <begin position="190"/>
        <end position="212"/>
    </location>
</feature>
<dbReference type="InterPro" id="IPR057561">
    <property type="entry name" value="NADase_transloc"/>
</dbReference>
<proteinExistence type="predicted"/>
<keyword evidence="2" id="KW-0472">Membrane</keyword>
<keyword evidence="2" id="KW-0812">Transmembrane</keyword>
<comment type="caution">
    <text evidence="3">The sequence shown here is derived from an EMBL/GenBank/DDBJ whole genome shotgun (WGS) entry which is preliminary data.</text>
</comment>